<keyword evidence="3" id="KW-0732">Signal</keyword>
<evidence type="ECO:0000256" key="2">
    <source>
        <dbReference type="ARBA" id="ARBA00022801"/>
    </source>
</evidence>
<dbReference type="EMBL" id="CAJNOW010000329">
    <property type="protein sequence ID" value="CAF1272719.1"/>
    <property type="molecule type" value="Genomic_DNA"/>
</dbReference>
<proteinExistence type="inferred from homology"/>
<feature type="chain" id="PRO_5035957078" description="Carboxylic ester hydrolase" evidence="3">
    <location>
        <begin position="21"/>
        <end position="522"/>
    </location>
</feature>
<feature type="signal peptide" evidence="3">
    <location>
        <begin position="1"/>
        <end position="20"/>
    </location>
</feature>
<dbReference type="Proteomes" id="UP000681720">
    <property type="component" value="Unassembled WGS sequence"/>
</dbReference>
<accession>A0A815BG86</accession>
<evidence type="ECO:0000313" key="5">
    <source>
        <dbReference type="EMBL" id="CAF1269588.1"/>
    </source>
</evidence>
<name>A0A815BG86_9BILA</name>
<evidence type="ECO:0000256" key="1">
    <source>
        <dbReference type="ARBA" id="ARBA00005964"/>
    </source>
</evidence>
<evidence type="ECO:0000313" key="8">
    <source>
        <dbReference type="EMBL" id="CAF4097265.1"/>
    </source>
</evidence>
<dbReference type="PROSITE" id="PS00941">
    <property type="entry name" value="CARBOXYLESTERASE_B_2"/>
    <property type="match status" value="1"/>
</dbReference>
<feature type="domain" description="Carboxylesterase type B" evidence="4">
    <location>
        <begin position="385"/>
        <end position="513"/>
    </location>
</feature>
<evidence type="ECO:0000256" key="3">
    <source>
        <dbReference type="RuleBase" id="RU361235"/>
    </source>
</evidence>
<comment type="similarity">
    <text evidence="1 3">Belongs to the type-B carboxylesterase/lipase family.</text>
</comment>
<dbReference type="PROSITE" id="PS00122">
    <property type="entry name" value="CARBOXYLESTERASE_B_1"/>
    <property type="match status" value="1"/>
</dbReference>
<dbReference type="AlphaFoldDB" id="A0A815BG86"/>
<dbReference type="EMBL" id="CAJOBI010045387">
    <property type="protein sequence ID" value="CAF4344990.1"/>
    <property type="molecule type" value="Genomic_DNA"/>
</dbReference>
<feature type="domain" description="Carboxylesterase type B" evidence="4">
    <location>
        <begin position="25"/>
        <end position="347"/>
    </location>
</feature>
<dbReference type="InterPro" id="IPR019819">
    <property type="entry name" value="Carboxylesterase_B_CS"/>
</dbReference>
<dbReference type="InterPro" id="IPR029058">
    <property type="entry name" value="AB_hydrolase_fold"/>
</dbReference>
<gene>
    <name evidence="7" type="ORF">BYL167_LOCUS10248</name>
    <name evidence="5" type="ORF">CJN711_LOCUS15411</name>
    <name evidence="8" type="ORF">GIL414_LOCUS16926</name>
    <name evidence="6" type="ORF">KQP761_LOCUS3372</name>
    <name evidence="9" type="ORF">SMN809_LOCUS27976</name>
</gene>
<dbReference type="Proteomes" id="UP000681967">
    <property type="component" value="Unassembled WGS sequence"/>
</dbReference>
<evidence type="ECO:0000313" key="7">
    <source>
        <dbReference type="EMBL" id="CAF3935827.1"/>
    </source>
</evidence>
<dbReference type="PANTHER" id="PTHR45570:SF1">
    <property type="entry name" value="CARBOXYLIC ESTER HYDROLASE"/>
    <property type="match status" value="1"/>
</dbReference>
<organism evidence="5 10">
    <name type="scientific">Rotaria magnacalcarata</name>
    <dbReference type="NCBI Taxonomy" id="392030"/>
    <lineage>
        <taxon>Eukaryota</taxon>
        <taxon>Metazoa</taxon>
        <taxon>Spiralia</taxon>
        <taxon>Gnathifera</taxon>
        <taxon>Rotifera</taxon>
        <taxon>Eurotatoria</taxon>
        <taxon>Bdelloidea</taxon>
        <taxon>Philodinida</taxon>
        <taxon>Philodinidae</taxon>
        <taxon>Rotaria</taxon>
    </lineage>
</organism>
<dbReference type="GO" id="GO:0016787">
    <property type="term" value="F:hydrolase activity"/>
    <property type="evidence" value="ECO:0007669"/>
    <property type="project" value="UniProtKB-KW"/>
</dbReference>
<evidence type="ECO:0000313" key="9">
    <source>
        <dbReference type="EMBL" id="CAF4344990.1"/>
    </source>
</evidence>
<dbReference type="Proteomes" id="UP000663834">
    <property type="component" value="Unassembled WGS sequence"/>
</dbReference>
<dbReference type="PANTHER" id="PTHR45570">
    <property type="entry name" value="CARBOXYLIC ESTER HYDROLASE"/>
    <property type="match status" value="1"/>
</dbReference>
<dbReference type="Proteomes" id="UP000663855">
    <property type="component" value="Unassembled WGS sequence"/>
</dbReference>
<evidence type="ECO:0000259" key="4">
    <source>
        <dbReference type="Pfam" id="PF00135"/>
    </source>
</evidence>
<dbReference type="Pfam" id="PF00135">
    <property type="entry name" value="COesterase"/>
    <property type="match status" value="2"/>
</dbReference>
<dbReference type="InterPro" id="IPR002018">
    <property type="entry name" value="CarbesteraseB"/>
</dbReference>
<sequence length="522" mass="58930">MIVYIMLFIFYACSIQNADANEPFIVHTKYGDVVGYQTNSARLFYGIPFAQPPINDLRWNPPIPIDKWAPKVINATLPAPACPQPPCNPASPICPPSFSEDCLYLNIFTPITTQSTPLPVMLFIHGGEFQLFGASAPIYYSERWVNTTNVIVVLIQYRLGVLGFLATGTGPNDIKGNYGILDQRLAIAWIKANIDAFGGNPDEITLFGQSAGAQSVALHYVTRDMQSFFQRAIIQSAPMAIPFRTYAEYITPSVLLAEELHCSFGDVSCLRAASADNIVAAQKIVNTKITSFEILLFFEPWVPVIDDILVFGQLYETIQNLSFPVKPLVTGTVFDEGLYFVFSKWNQPILPISYIEIALAFFRGKAFKILERFPPVGEGDQRLLLSKVATQWVFACPTRIFTRKAALYYYVFGYPLNSNTNVSQKYCNGHVCHGDELPYLFESNWMNTTDAGRRISQSIGMYWTNFAKTQNPNEPLRIPIAWPTVNSTDAKYLYFQDPLQVQQNYLKDDCDFWDQIGYRKNF</sequence>
<dbReference type="OrthoDB" id="3200163at2759"/>
<protein>
    <recommendedName>
        <fullName evidence="3">Carboxylic ester hydrolase</fullName>
        <ecNumber evidence="3">3.1.1.-</ecNumber>
    </recommendedName>
</protein>
<dbReference type="EMBL" id="CAJOBJ010007870">
    <property type="protein sequence ID" value="CAF4097265.1"/>
    <property type="molecule type" value="Genomic_DNA"/>
</dbReference>
<keyword evidence="2 3" id="KW-0378">Hydrolase</keyword>
<dbReference type="EC" id="3.1.1.-" evidence="3"/>
<dbReference type="InterPro" id="IPR019826">
    <property type="entry name" value="Carboxylesterase_B_AS"/>
</dbReference>
<dbReference type="EMBL" id="CAJNOV010007105">
    <property type="protein sequence ID" value="CAF1269588.1"/>
    <property type="molecule type" value="Genomic_DNA"/>
</dbReference>
<dbReference type="SUPFAM" id="SSF53474">
    <property type="entry name" value="alpha/beta-Hydrolases"/>
    <property type="match status" value="1"/>
</dbReference>
<comment type="caution">
    <text evidence="5">The sequence shown here is derived from an EMBL/GenBank/DDBJ whole genome shotgun (WGS) entry which is preliminary data.</text>
</comment>
<dbReference type="Proteomes" id="UP000676336">
    <property type="component" value="Unassembled WGS sequence"/>
</dbReference>
<dbReference type="Gene3D" id="3.40.50.1820">
    <property type="entry name" value="alpha/beta hydrolase"/>
    <property type="match status" value="1"/>
</dbReference>
<evidence type="ECO:0000313" key="6">
    <source>
        <dbReference type="EMBL" id="CAF1272719.1"/>
    </source>
</evidence>
<dbReference type="EMBL" id="CAJOBH010003060">
    <property type="protein sequence ID" value="CAF3935827.1"/>
    <property type="molecule type" value="Genomic_DNA"/>
</dbReference>
<evidence type="ECO:0000313" key="10">
    <source>
        <dbReference type="Proteomes" id="UP000663855"/>
    </source>
</evidence>
<reference evidence="5" key="1">
    <citation type="submission" date="2021-02" db="EMBL/GenBank/DDBJ databases">
        <authorList>
            <person name="Nowell W R."/>
        </authorList>
    </citation>
    <scope>NUCLEOTIDE SEQUENCE</scope>
</reference>